<dbReference type="InterPro" id="IPR004403">
    <property type="entry name" value="Peptide_chain-rel_eRF1/aRF1"/>
</dbReference>
<dbReference type="InterPro" id="IPR029064">
    <property type="entry name" value="Ribosomal_eL30-like_sf"/>
</dbReference>
<dbReference type="Proteomes" id="UP000248044">
    <property type="component" value="Chromosome"/>
</dbReference>
<dbReference type="SMART" id="SM01194">
    <property type="entry name" value="eRF1_1"/>
    <property type="match status" value="1"/>
</dbReference>
<dbReference type="GO" id="GO:0016149">
    <property type="term" value="F:translation release factor activity, codon specific"/>
    <property type="evidence" value="ECO:0007669"/>
    <property type="project" value="UniProtKB-UniRule"/>
</dbReference>
<evidence type="ECO:0000256" key="1">
    <source>
        <dbReference type="ARBA" id="ARBA00002832"/>
    </source>
</evidence>
<evidence type="ECO:0000313" key="12">
    <source>
        <dbReference type="Proteomes" id="UP000248044"/>
    </source>
</evidence>
<evidence type="ECO:0000256" key="5">
    <source>
        <dbReference type="ARBA" id="ARBA00019723"/>
    </source>
</evidence>
<dbReference type="NCBIfam" id="TIGR03676">
    <property type="entry name" value="aRF1_eRF1"/>
    <property type="match status" value="1"/>
</dbReference>
<reference evidence="11 12" key="1">
    <citation type="submission" date="2018-05" db="EMBL/GenBank/DDBJ databases">
        <title>Complete Genome Sequences of Extremely Thermoacidophilic, Metal-Mobilizing Type-Strain Members of the Archaeal Family Sulfolobaceae: Acidianus brierleyi DSM-1651T, Acidianus sulfidivorans DSM-18786T, Metallosphaera hakonensis DSM-7519T, and Metallosphaera prunae DSM-10039T.</title>
        <authorList>
            <person name="Counts J.A."/>
            <person name="Kelly R.M."/>
        </authorList>
    </citation>
    <scope>NUCLEOTIDE SEQUENCE [LARGE SCALE GENOMIC DNA]</scope>
    <source>
        <strain evidence="11 12">DSM 1651</strain>
    </source>
</reference>
<keyword evidence="7 9" id="KW-0648">Protein biosynthesis</keyword>
<dbReference type="InterPro" id="IPR020918">
    <property type="entry name" value="Peptide_chain-rel_aRF1"/>
</dbReference>
<dbReference type="SUPFAM" id="SSF55315">
    <property type="entry name" value="L30e-like"/>
    <property type="match status" value="1"/>
</dbReference>
<dbReference type="AlphaFoldDB" id="A0A2U9IDT7"/>
<dbReference type="GeneID" id="36831690"/>
<evidence type="ECO:0000259" key="10">
    <source>
        <dbReference type="SMART" id="SM01194"/>
    </source>
</evidence>
<dbReference type="HAMAP" id="MF_00424">
    <property type="entry name" value="Rel_fact_arch_1"/>
    <property type="match status" value="1"/>
</dbReference>
<sequence>MNKQELKTILRELKKWSAPATVLLSLYIPPGRPVADVANMLRQEASISQNIKLKRTRDAVESAISSAIDRLMSFNKVPDNGLAIFCGENFDTEEFKCYVFSPPEKITIYFYRTDKYFHTEFLEDMVEESEIYGLIIVERDQATIGILRGSKIEVLEEAEGFVPGKHMMGGQSQRRIDRIIEEMYDNFLKETGEKVNHYLLPYLEEGKLKGILLGGPGYAKKDFYDGEYIDYRLKKLIMEPLVDIGDQGEAGLREMVMKSRELLKSQKYVEVQDLMEELKFHLAKDDGLIIYGLEEIRKAIELGAVDSLIVYDEDNPELQKITQEAEKYGTKVYVVGDELPEAEWVKKTFGGAVGKLRYRIS</sequence>
<comment type="subunit">
    <text evidence="4 9">Heterodimer of two subunits, one of which binds GTP.</text>
</comment>
<dbReference type="OrthoDB" id="1011at2157"/>
<keyword evidence="12" id="KW-1185">Reference proteome</keyword>
<dbReference type="InterPro" id="IPR024049">
    <property type="entry name" value="eRF1_1_sf"/>
</dbReference>
<comment type="subcellular location">
    <subcellularLocation>
        <location evidence="2 9">Cytoplasm</location>
    </subcellularLocation>
</comment>
<dbReference type="InterPro" id="IPR005141">
    <property type="entry name" value="eRF1_2"/>
</dbReference>
<comment type="function">
    <text evidence="1 9">Directs the termination of nascent peptide synthesis (translation) in response to the termination codons UAA, UAG and UGA.</text>
</comment>
<organism evidence="11 12">
    <name type="scientific">Acidianus brierleyi</name>
    <dbReference type="NCBI Taxonomy" id="41673"/>
    <lineage>
        <taxon>Archaea</taxon>
        <taxon>Thermoproteota</taxon>
        <taxon>Thermoprotei</taxon>
        <taxon>Sulfolobales</taxon>
        <taxon>Sulfolobaceae</taxon>
        <taxon>Acidianus</taxon>
    </lineage>
</organism>
<dbReference type="GO" id="GO:0005737">
    <property type="term" value="C:cytoplasm"/>
    <property type="evidence" value="ECO:0007669"/>
    <property type="project" value="UniProtKB-SubCell"/>
</dbReference>
<evidence type="ECO:0000256" key="8">
    <source>
        <dbReference type="ARBA" id="ARBA00031168"/>
    </source>
</evidence>
<dbReference type="KEGG" id="abri:DFR85_06000"/>
<protein>
    <recommendedName>
        <fullName evidence="5 9">Peptide chain release factor subunit 1</fullName>
    </recommendedName>
    <alternativeName>
        <fullName evidence="8 9">Translation termination factor aRF1</fullName>
    </alternativeName>
</protein>
<keyword evidence="6 9" id="KW-0963">Cytoplasm</keyword>
<dbReference type="RefSeq" id="WP_110270089.1">
    <property type="nucleotide sequence ID" value="NZ_CP029289.2"/>
</dbReference>
<dbReference type="EMBL" id="CP029289">
    <property type="protein sequence ID" value="AWR94208.1"/>
    <property type="molecule type" value="Genomic_DNA"/>
</dbReference>
<evidence type="ECO:0000256" key="4">
    <source>
        <dbReference type="ARBA" id="ARBA00011520"/>
    </source>
</evidence>
<evidence type="ECO:0000256" key="6">
    <source>
        <dbReference type="ARBA" id="ARBA00022490"/>
    </source>
</evidence>
<dbReference type="Gene3D" id="3.30.1330.30">
    <property type="match status" value="1"/>
</dbReference>
<dbReference type="InterPro" id="IPR042226">
    <property type="entry name" value="eFR1_2_sf"/>
</dbReference>
<gene>
    <name evidence="9 11" type="primary">prf1</name>
    <name evidence="11" type="ORF">DFR85_06000</name>
</gene>
<feature type="domain" description="eRF1/Pelota-like N-terminal" evidence="10">
    <location>
        <begin position="2"/>
        <end position="127"/>
    </location>
</feature>
<evidence type="ECO:0000256" key="3">
    <source>
        <dbReference type="ARBA" id="ARBA00005326"/>
    </source>
</evidence>
<dbReference type="Gene3D" id="3.30.960.10">
    <property type="entry name" value="eRF1 domain 1"/>
    <property type="match status" value="1"/>
</dbReference>
<dbReference type="SUPFAM" id="SSF53137">
    <property type="entry name" value="Translational machinery components"/>
    <property type="match status" value="1"/>
</dbReference>
<dbReference type="Pfam" id="PF03463">
    <property type="entry name" value="eRF1_1"/>
    <property type="match status" value="1"/>
</dbReference>
<name>A0A2U9IDT7_9CREN</name>
<evidence type="ECO:0000256" key="7">
    <source>
        <dbReference type="ARBA" id="ARBA00022917"/>
    </source>
</evidence>
<dbReference type="Pfam" id="PF03465">
    <property type="entry name" value="eRF1_3"/>
    <property type="match status" value="1"/>
</dbReference>
<dbReference type="PANTHER" id="PTHR10113">
    <property type="entry name" value="PEPTIDE CHAIN RELEASE FACTOR SUBUNIT 1"/>
    <property type="match status" value="1"/>
</dbReference>
<dbReference type="Gene3D" id="3.30.420.60">
    <property type="entry name" value="eRF1 domain 2"/>
    <property type="match status" value="1"/>
</dbReference>
<dbReference type="InterPro" id="IPR005142">
    <property type="entry name" value="eRF1_3"/>
</dbReference>
<evidence type="ECO:0000256" key="9">
    <source>
        <dbReference type="HAMAP-Rule" id="MF_00424"/>
    </source>
</evidence>
<accession>A0A2U9IDT7</accession>
<evidence type="ECO:0000256" key="2">
    <source>
        <dbReference type="ARBA" id="ARBA00004496"/>
    </source>
</evidence>
<proteinExistence type="inferred from homology"/>
<dbReference type="InterPro" id="IPR005140">
    <property type="entry name" value="eRF1_Pelota-like_N"/>
</dbReference>
<dbReference type="FunFam" id="3.30.420.60:FF:000003">
    <property type="entry name" value="Peptide chain release factor subunit 1"/>
    <property type="match status" value="1"/>
</dbReference>
<dbReference type="Pfam" id="PF03464">
    <property type="entry name" value="eRF1_2"/>
    <property type="match status" value="1"/>
</dbReference>
<evidence type="ECO:0000313" key="11">
    <source>
        <dbReference type="EMBL" id="AWR94208.1"/>
    </source>
</evidence>
<comment type="similarity">
    <text evidence="3 9">Belongs to the eukaryotic release factor 1 family.</text>
</comment>
<dbReference type="SUPFAM" id="SSF55481">
    <property type="entry name" value="N-terminal domain of eukaryotic peptide chain release factor subunit 1, ERF1"/>
    <property type="match status" value="1"/>
</dbReference>